<dbReference type="GO" id="GO:0003743">
    <property type="term" value="F:translation initiation factor activity"/>
    <property type="evidence" value="ECO:0007669"/>
    <property type="project" value="UniProtKB-KW"/>
</dbReference>
<dbReference type="PANTHER" id="PTHR11042:SF160">
    <property type="entry name" value="EUKARYOTIC TRANSLATION INITIATION FACTOR 2-ALPHA KINASE 1"/>
    <property type="match status" value="1"/>
</dbReference>
<proteinExistence type="inferred from homology"/>
<organism evidence="22 23">
    <name type="scientific">Aureococcus anophagefferens</name>
    <name type="common">Harmful bloom alga</name>
    <dbReference type="NCBI Taxonomy" id="44056"/>
    <lineage>
        <taxon>Eukaryota</taxon>
        <taxon>Sar</taxon>
        <taxon>Stramenopiles</taxon>
        <taxon>Ochrophyta</taxon>
        <taxon>Pelagophyceae</taxon>
        <taxon>Pelagomonadales</taxon>
        <taxon>Pelagomonadaceae</taxon>
        <taxon>Aureococcus</taxon>
    </lineage>
</organism>
<dbReference type="InterPro" id="IPR008271">
    <property type="entry name" value="Ser/Thr_kinase_AS"/>
</dbReference>
<evidence type="ECO:0000256" key="15">
    <source>
        <dbReference type="ARBA" id="ARBA00041500"/>
    </source>
</evidence>
<evidence type="ECO:0000256" key="4">
    <source>
        <dbReference type="ARBA" id="ARBA00022679"/>
    </source>
</evidence>
<keyword evidence="4" id="KW-0808">Transferase</keyword>
<dbReference type="InterPro" id="IPR011047">
    <property type="entry name" value="Quinoprotein_ADH-like_sf"/>
</dbReference>
<dbReference type="SUPFAM" id="SSF56112">
    <property type="entry name" value="Protein kinase-like (PK-like)"/>
    <property type="match status" value="1"/>
</dbReference>
<evidence type="ECO:0000256" key="8">
    <source>
        <dbReference type="ARBA" id="ARBA00022840"/>
    </source>
</evidence>
<dbReference type="Pfam" id="PF00069">
    <property type="entry name" value="Pkinase"/>
    <property type="match status" value="2"/>
</dbReference>
<dbReference type="SMART" id="SM00220">
    <property type="entry name" value="S_TKc"/>
    <property type="match status" value="1"/>
</dbReference>
<evidence type="ECO:0000256" key="17">
    <source>
        <dbReference type="ARBA" id="ARBA00048977"/>
    </source>
</evidence>
<keyword evidence="6 22" id="KW-0418">Kinase</keyword>
<evidence type="ECO:0000256" key="2">
    <source>
        <dbReference type="ARBA" id="ARBA00012513"/>
    </source>
</evidence>
<keyword evidence="7" id="KW-0256">Endoplasmic reticulum</keyword>
<evidence type="ECO:0000256" key="18">
    <source>
        <dbReference type="PROSITE-ProRule" id="PRU10141"/>
    </source>
</evidence>
<feature type="chain" id="PRO_5046498168" description="non-specific serine/threonine protein kinase" evidence="20">
    <location>
        <begin position="21"/>
        <end position="750"/>
    </location>
</feature>
<evidence type="ECO:0000256" key="19">
    <source>
        <dbReference type="SAM" id="MobiDB-lite"/>
    </source>
</evidence>
<dbReference type="InterPro" id="IPR011009">
    <property type="entry name" value="Kinase-like_dom_sf"/>
</dbReference>
<keyword evidence="8 18" id="KW-0067">ATP-binding</keyword>
<keyword evidence="5 18" id="KW-0547">Nucleotide-binding</keyword>
<dbReference type="PROSITE" id="PS50011">
    <property type="entry name" value="PROTEIN_KINASE_DOM"/>
    <property type="match status" value="1"/>
</dbReference>
<dbReference type="PROSITE" id="PS00108">
    <property type="entry name" value="PROTEIN_KINASE_ST"/>
    <property type="match status" value="1"/>
</dbReference>
<dbReference type="Gene3D" id="2.130.10.10">
    <property type="entry name" value="YVTN repeat-like/Quinoprotein amine dehydrogenase"/>
    <property type="match status" value="1"/>
</dbReference>
<keyword evidence="12" id="KW-0652">Protein synthesis inhibitor</keyword>
<dbReference type="Proteomes" id="UP001363151">
    <property type="component" value="Unassembled WGS sequence"/>
</dbReference>
<sequence length="750" mass="78586">MAPKPLRLVVALASFGATLAPPGERVLVSLIDGSVVTLDAWSGAPVGTFGSGGPLVSASGANPEQAIVPGLDGSIYELRGDGAIDELPFSAAEIAALDAPAMQCAVGDALGDGGGGGGARCGLLVGERFRTIFAVDVDSGGVRWVHPDDGSNGARRDAFGRAGDAPALLQREEYVVRAMDAQSGEETWNVTVSSISAFGLSSAEAAGVAAALLDGPPHVAAPPKLELGGGPRSLPLRALSTSALGGLEPLERRALLEPLEPLGERSQRASSDASSSGPLVSRARYELEFEEHEALGGGGFGTVTRATNRLDDTEYAIKKIRLSSAPAWRPRLEKMLREVKILALLDHPNIVRYYQAWLEQGEAADPRADLEDETTATAAAPAARAAARVPADIVEWSESDDGTRSGGSFGDLSSFGGAFSLERDDDDGDPRPLSGASALSSQNRLKSFDMCGSDMPSPTGCRDPPRATPTLPPASKKVVYDLVLHIQMQYCSSRTLRDYLEARPPQSVGDVDATTALRIFAQVARGLKYVHECGLVHRDLKPANVFLTADGTVKIGDFGLSRHVRGPDEGDDDEVEVAAVARSEDDDDITVGVGTRLYAAPEQLASDDYDEKADVYSLGVVLYEMLRPRFTTAMERAACLGALVGAQSVDDRGALLARDATFAGLDEIRALLARMLARGPADRPSAADAAAAVERVLDRDVVRALKASNGGGGDTVILRAPNGDVRVYSDSGEFISEVKKPQPPAASVSA</sequence>
<evidence type="ECO:0000256" key="3">
    <source>
        <dbReference type="ARBA" id="ARBA00022527"/>
    </source>
</evidence>
<gene>
    <name evidence="22" type="ORF">SO694_00071196</name>
</gene>
<feature type="domain" description="Protein kinase" evidence="21">
    <location>
        <begin position="289"/>
        <end position="697"/>
    </location>
</feature>
<comment type="catalytic activity">
    <reaction evidence="17">
        <text>L-seryl-[protein] + ATP = O-phospho-L-seryl-[protein] + ADP + H(+)</text>
        <dbReference type="Rhea" id="RHEA:17989"/>
        <dbReference type="Rhea" id="RHEA-COMP:9863"/>
        <dbReference type="Rhea" id="RHEA-COMP:11604"/>
        <dbReference type="ChEBI" id="CHEBI:15378"/>
        <dbReference type="ChEBI" id="CHEBI:29999"/>
        <dbReference type="ChEBI" id="CHEBI:30616"/>
        <dbReference type="ChEBI" id="CHEBI:83421"/>
        <dbReference type="ChEBI" id="CHEBI:456216"/>
        <dbReference type="EC" id="2.7.11.1"/>
    </reaction>
    <physiologicalReaction direction="left-to-right" evidence="17">
        <dbReference type="Rhea" id="RHEA:17990"/>
    </physiologicalReaction>
</comment>
<dbReference type="CDD" id="cd13996">
    <property type="entry name" value="STKc_EIF2AK"/>
    <property type="match status" value="1"/>
</dbReference>
<evidence type="ECO:0000313" key="23">
    <source>
        <dbReference type="Proteomes" id="UP001363151"/>
    </source>
</evidence>
<feature type="region of interest" description="Disordered" evidence="19">
    <location>
        <begin position="419"/>
        <end position="473"/>
    </location>
</feature>
<dbReference type="Gene3D" id="3.30.200.20">
    <property type="entry name" value="Phosphorylase Kinase, domain 1"/>
    <property type="match status" value="1"/>
</dbReference>
<evidence type="ECO:0000259" key="21">
    <source>
        <dbReference type="PROSITE" id="PS50011"/>
    </source>
</evidence>
<keyword evidence="11" id="KW-0325">Glycoprotein</keyword>
<evidence type="ECO:0000256" key="7">
    <source>
        <dbReference type="ARBA" id="ARBA00022824"/>
    </source>
</evidence>
<keyword evidence="10" id="KW-0346">Stress response</keyword>
<keyword evidence="22" id="KW-0396">Initiation factor</keyword>
<dbReference type="Gene3D" id="1.10.510.10">
    <property type="entry name" value="Transferase(Phosphotransferase) domain 1"/>
    <property type="match status" value="1"/>
</dbReference>
<name>A0ABR1FI51_AURAN</name>
<keyword evidence="9" id="KW-0810">Translation regulation</keyword>
<evidence type="ECO:0000256" key="12">
    <source>
        <dbReference type="ARBA" id="ARBA00023193"/>
    </source>
</evidence>
<dbReference type="InterPro" id="IPR015943">
    <property type="entry name" value="WD40/YVTN_repeat-like_dom_sf"/>
</dbReference>
<evidence type="ECO:0000256" key="5">
    <source>
        <dbReference type="ARBA" id="ARBA00022741"/>
    </source>
</evidence>
<dbReference type="PROSITE" id="PS00107">
    <property type="entry name" value="PROTEIN_KINASE_ATP"/>
    <property type="match status" value="1"/>
</dbReference>
<dbReference type="PANTHER" id="PTHR11042">
    <property type="entry name" value="EUKARYOTIC TRANSLATION INITIATION FACTOR 2-ALPHA KINASE EIF2-ALPHA KINASE -RELATED"/>
    <property type="match status" value="1"/>
</dbReference>
<keyword evidence="3" id="KW-0723">Serine/threonine-protein kinase</keyword>
<evidence type="ECO:0000256" key="20">
    <source>
        <dbReference type="SAM" id="SignalP"/>
    </source>
</evidence>
<evidence type="ECO:0000313" key="22">
    <source>
        <dbReference type="EMBL" id="KAK7231211.1"/>
    </source>
</evidence>
<accession>A0ABR1FI51</accession>
<dbReference type="InterPro" id="IPR050339">
    <property type="entry name" value="CC_SR_Kinase"/>
</dbReference>
<dbReference type="SUPFAM" id="SSF50998">
    <property type="entry name" value="Quinoprotein alcohol dehydrogenase-like"/>
    <property type="match status" value="1"/>
</dbReference>
<evidence type="ECO:0000256" key="11">
    <source>
        <dbReference type="ARBA" id="ARBA00023180"/>
    </source>
</evidence>
<comment type="subcellular location">
    <subcellularLocation>
        <location evidence="1">Endoplasmic reticulum membrane</location>
        <topology evidence="1">Single-pass type I membrane protein</topology>
    </subcellularLocation>
</comment>
<evidence type="ECO:0000256" key="13">
    <source>
        <dbReference type="ARBA" id="ARBA00023230"/>
    </source>
</evidence>
<evidence type="ECO:0000256" key="10">
    <source>
        <dbReference type="ARBA" id="ARBA00023016"/>
    </source>
</evidence>
<dbReference type="EC" id="2.7.11.1" evidence="2"/>
<dbReference type="EMBL" id="JBBJCI010000419">
    <property type="protein sequence ID" value="KAK7231211.1"/>
    <property type="molecule type" value="Genomic_DNA"/>
</dbReference>
<comment type="caution">
    <text evidence="22">The sequence shown here is derived from an EMBL/GenBank/DDBJ whole genome shotgun (WGS) entry which is preliminary data.</text>
</comment>
<dbReference type="GO" id="GO:0016301">
    <property type="term" value="F:kinase activity"/>
    <property type="evidence" value="ECO:0007669"/>
    <property type="project" value="UniProtKB-KW"/>
</dbReference>
<keyword evidence="20" id="KW-0732">Signal</keyword>
<dbReference type="InterPro" id="IPR017441">
    <property type="entry name" value="Protein_kinase_ATP_BS"/>
</dbReference>
<feature type="binding site" evidence="18">
    <location>
        <position position="319"/>
    </location>
    <ligand>
        <name>ATP</name>
        <dbReference type="ChEBI" id="CHEBI:30616"/>
    </ligand>
</feature>
<evidence type="ECO:0000256" key="16">
    <source>
        <dbReference type="ARBA" id="ARBA00048659"/>
    </source>
</evidence>
<comment type="similarity">
    <text evidence="14">Belongs to the protein kinase superfamily. Ser/Thr protein kinase family. GCN2 subfamily.</text>
</comment>
<keyword evidence="22" id="KW-0648">Protein biosynthesis</keyword>
<evidence type="ECO:0000256" key="9">
    <source>
        <dbReference type="ARBA" id="ARBA00022845"/>
    </source>
</evidence>
<evidence type="ECO:0000256" key="1">
    <source>
        <dbReference type="ARBA" id="ARBA00004115"/>
    </source>
</evidence>
<keyword evidence="23" id="KW-1185">Reference proteome</keyword>
<reference evidence="22 23" key="1">
    <citation type="submission" date="2024-03" db="EMBL/GenBank/DDBJ databases">
        <title>Aureococcus anophagefferens CCMP1851 and Kratosvirus quantuckense: Draft genome of a second virus-susceptible host strain in the model system.</title>
        <authorList>
            <person name="Chase E."/>
            <person name="Truchon A.R."/>
            <person name="Schepens W."/>
            <person name="Wilhelm S.W."/>
        </authorList>
    </citation>
    <scope>NUCLEOTIDE SEQUENCE [LARGE SCALE GENOMIC DNA]</scope>
    <source>
        <strain evidence="22 23">CCMP1851</strain>
    </source>
</reference>
<keyword evidence="13" id="KW-0834">Unfolded protein response</keyword>
<dbReference type="InterPro" id="IPR000719">
    <property type="entry name" value="Prot_kinase_dom"/>
</dbReference>
<evidence type="ECO:0000256" key="6">
    <source>
        <dbReference type="ARBA" id="ARBA00022777"/>
    </source>
</evidence>
<protein>
    <recommendedName>
        <fullName evidence="2">non-specific serine/threonine protein kinase</fullName>
        <ecNumber evidence="2">2.7.11.1</ecNumber>
    </recommendedName>
    <alternativeName>
        <fullName evidence="15">PRKR-like endoplasmic reticulum kinase</fullName>
    </alternativeName>
</protein>
<comment type="catalytic activity">
    <reaction evidence="16">
        <text>L-threonyl-[protein] + ATP = O-phospho-L-threonyl-[protein] + ADP + H(+)</text>
        <dbReference type="Rhea" id="RHEA:46608"/>
        <dbReference type="Rhea" id="RHEA-COMP:11060"/>
        <dbReference type="Rhea" id="RHEA-COMP:11605"/>
        <dbReference type="ChEBI" id="CHEBI:15378"/>
        <dbReference type="ChEBI" id="CHEBI:30013"/>
        <dbReference type="ChEBI" id="CHEBI:30616"/>
        <dbReference type="ChEBI" id="CHEBI:61977"/>
        <dbReference type="ChEBI" id="CHEBI:456216"/>
        <dbReference type="EC" id="2.7.11.1"/>
    </reaction>
    <physiologicalReaction direction="left-to-right" evidence="16">
        <dbReference type="Rhea" id="RHEA:46609"/>
    </physiologicalReaction>
</comment>
<evidence type="ECO:0000256" key="14">
    <source>
        <dbReference type="ARBA" id="ARBA00037982"/>
    </source>
</evidence>
<feature type="signal peptide" evidence="20">
    <location>
        <begin position="1"/>
        <end position="20"/>
    </location>
</feature>